<dbReference type="SUPFAM" id="SSF88659">
    <property type="entry name" value="Sigma3 and sigma4 domains of RNA polymerase sigma factors"/>
    <property type="match status" value="1"/>
</dbReference>
<dbReference type="GO" id="GO:0006352">
    <property type="term" value="P:DNA-templated transcription initiation"/>
    <property type="evidence" value="ECO:0007669"/>
    <property type="project" value="InterPro"/>
</dbReference>
<name>A0A1C3JWE3_9BURK</name>
<dbReference type="EMBL" id="LT907988">
    <property type="protein sequence ID" value="SOE51544.1"/>
    <property type="molecule type" value="Genomic_DNA"/>
</dbReference>
<keyword evidence="4" id="KW-0804">Transcription</keyword>
<feature type="domain" description="RNA polymerase sigma-70 region 2" evidence="5">
    <location>
        <begin position="13"/>
        <end position="78"/>
    </location>
</feature>
<sequence>MPPLSSAPAIEALYADHHGWLRGWLRKRLGDAADAADLTHDTYVRILVTGRTPSEADSRCHLARIANGLVVDLHRRRRIEAAYLDAVSLLPAAHAPSEEDRALAIEALVELDTILHGLAPKARAALLLCKLEGLGYREIAVRLNVSLSSVEKYIATALRACYQALYDARG</sequence>
<dbReference type="PANTHER" id="PTHR43133">
    <property type="entry name" value="RNA POLYMERASE ECF-TYPE SIGMA FACTO"/>
    <property type="match status" value="1"/>
</dbReference>
<keyword evidence="9" id="KW-1185">Reference proteome</keyword>
<dbReference type="InterPro" id="IPR007627">
    <property type="entry name" value="RNA_pol_sigma70_r2"/>
</dbReference>
<dbReference type="GO" id="GO:0016987">
    <property type="term" value="F:sigma factor activity"/>
    <property type="evidence" value="ECO:0007669"/>
    <property type="project" value="UniProtKB-KW"/>
</dbReference>
<comment type="similarity">
    <text evidence="1">Belongs to the sigma-70 factor family. ECF subfamily.</text>
</comment>
<keyword evidence="2" id="KW-0805">Transcription regulation</keyword>
<dbReference type="RefSeq" id="WP_067748792.1">
    <property type="nucleotide sequence ID" value="NZ_LT907988.1"/>
</dbReference>
<dbReference type="InterPro" id="IPR013249">
    <property type="entry name" value="RNA_pol_sigma70_r4_t2"/>
</dbReference>
<evidence type="ECO:0000256" key="1">
    <source>
        <dbReference type="ARBA" id="ARBA00010641"/>
    </source>
</evidence>
<dbReference type="Pfam" id="PF08281">
    <property type="entry name" value="Sigma70_r4_2"/>
    <property type="match status" value="1"/>
</dbReference>
<feature type="domain" description="RNA polymerase sigma factor 70 region 4 type 2" evidence="6">
    <location>
        <begin position="109"/>
        <end position="161"/>
    </location>
</feature>
<evidence type="ECO:0000259" key="6">
    <source>
        <dbReference type="Pfam" id="PF08281"/>
    </source>
</evidence>
<evidence type="ECO:0000313" key="8">
    <source>
        <dbReference type="EMBL" id="SOE51544.1"/>
    </source>
</evidence>
<reference evidence="7 9" key="1">
    <citation type="submission" date="2016-06" db="EMBL/GenBank/DDBJ databases">
        <authorList>
            <person name="Kjaerup R.B."/>
            <person name="Dalgaard T.S."/>
            <person name="Juul-Madsen H.R."/>
        </authorList>
    </citation>
    <scope>NUCLEOTIDE SEQUENCE [LARGE SCALE GENOMIC DNA]</scope>
    <source>
        <strain evidence="7">Orrdi1</strain>
    </source>
</reference>
<evidence type="ECO:0000256" key="4">
    <source>
        <dbReference type="ARBA" id="ARBA00023163"/>
    </source>
</evidence>
<dbReference type="Gene3D" id="1.10.1740.10">
    <property type="match status" value="1"/>
</dbReference>
<dbReference type="InterPro" id="IPR036388">
    <property type="entry name" value="WH-like_DNA-bd_sf"/>
</dbReference>
<accession>A0A1C3JWE3</accession>
<dbReference type="OrthoDB" id="8654550at2"/>
<evidence type="ECO:0000256" key="2">
    <source>
        <dbReference type="ARBA" id="ARBA00023015"/>
    </source>
</evidence>
<dbReference type="InterPro" id="IPR014284">
    <property type="entry name" value="RNA_pol_sigma-70_dom"/>
</dbReference>
<dbReference type="AlphaFoldDB" id="A0A1C3JWE3"/>
<evidence type="ECO:0000256" key="3">
    <source>
        <dbReference type="ARBA" id="ARBA00023082"/>
    </source>
</evidence>
<dbReference type="PANTHER" id="PTHR43133:SF63">
    <property type="entry name" value="RNA POLYMERASE SIGMA FACTOR FECI-RELATED"/>
    <property type="match status" value="1"/>
</dbReference>
<dbReference type="Gene3D" id="1.10.10.10">
    <property type="entry name" value="Winged helix-like DNA-binding domain superfamily/Winged helix DNA-binding domain"/>
    <property type="match status" value="1"/>
</dbReference>
<proteinExistence type="inferred from homology"/>
<dbReference type="STRING" id="1851544.ODI_00148"/>
<dbReference type="InterPro" id="IPR013325">
    <property type="entry name" value="RNA_pol_sigma_r2"/>
</dbReference>
<dbReference type="SUPFAM" id="SSF88946">
    <property type="entry name" value="Sigma2 domain of RNA polymerase sigma factors"/>
    <property type="match status" value="1"/>
</dbReference>
<evidence type="ECO:0000259" key="5">
    <source>
        <dbReference type="Pfam" id="PF04542"/>
    </source>
</evidence>
<dbReference type="GO" id="GO:0003677">
    <property type="term" value="F:DNA binding"/>
    <property type="evidence" value="ECO:0007669"/>
    <property type="project" value="InterPro"/>
</dbReference>
<evidence type="ECO:0000313" key="9">
    <source>
        <dbReference type="Proteomes" id="UP000078558"/>
    </source>
</evidence>
<dbReference type="Pfam" id="PF04542">
    <property type="entry name" value="Sigma70_r2"/>
    <property type="match status" value="1"/>
</dbReference>
<keyword evidence="3" id="KW-0731">Sigma factor</keyword>
<organism evidence="7 9">
    <name type="scientific">Orrella dioscoreae</name>
    <dbReference type="NCBI Taxonomy" id="1851544"/>
    <lineage>
        <taxon>Bacteria</taxon>
        <taxon>Pseudomonadati</taxon>
        <taxon>Pseudomonadota</taxon>
        <taxon>Betaproteobacteria</taxon>
        <taxon>Burkholderiales</taxon>
        <taxon>Alcaligenaceae</taxon>
        <taxon>Orrella</taxon>
    </lineage>
</organism>
<dbReference type="EMBL" id="FLRC01000001">
    <property type="protein sequence ID" value="SBT23612.1"/>
    <property type="molecule type" value="Genomic_DNA"/>
</dbReference>
<dbReference type="InterPro" id="IPR013324">
    <property type="entry name" value="RNA_pol_sigma_r3/r4-like"/>
</dbReference>
<dbReference type="NCBIfam" id="TIGR02937">
    <property type="entry name" value="sigma70-ECF"/>
    <property type="match status" value="1"/>
</dbReference>
<dbReference type="InterPro" id="IPR039425">
    <property type="entry name" value="RNA_pol_sigma-70-like"/>
</dbReference>
<evidence type="ECO:0000313" key="7">
    <source>
        <dbReference type="EMBL" id="SBT23612.1"/>
    </source>
</evidence>
<gene>
    <name evidence="7" type="ORF">ODI_00148</name>
    <name evidence="8" type="ORF">ODI_R3517</name>
</gene>
<dbReference type="Proteomes" id="UP000078558">
    <property type="component" value="Chromosome I"/>
</dbReference>
<reference evidence="8 9" key="2">
    <citation type="submission" date="2017-08" db="EMBL/GenBank/DDBJ databases">
        <authorList>
            <person name="de Groot N.N."/>
        </authorList>
    </citation>
    <scope>NUCLEOTIDE SEQUENCE [LARGE SCALE GENOMIC DNA]</scope>
    <source>
        <strain evidence="8">Orrdi1</strain>
    </source>
</reference>
<protein>
    <submittedName>
        <fullName evidence="7">FIG006045: Sigma factor, ECF subfamily</fullName>
    </submittedName>
</protein>
<dbReference type="KEGG" id="odi:ODI_R3517"/>